<evidence type="ECO:0000313" key="3">
    <source>
        <dbReference type="Proteomes" id="UP000036700"/>
    </source>
</evidence>
<feature type="domain" description="Phosphoribosyltransferase" evidence="1">
    <location>
        <begin position="15"/>
        <end position="170"/>
    </location>
</feature>
<dbReference type="STRING" id="445709.ABW99_01365"/>
<dbReference type="GO" id="GO:0016740">
    <property type="term" value="F:transferase activity"/>
    <property type="evidence" value="ECO:0007669"/>
    <property type="project" value="UniProtKB-KW"/>
</dbReference>
<dbReference type="OrthoDB" id="9810066at2"/>
<keyword evidence="2" id="KW-0808">Transferase</keyword>
<dbReference type="Gene3D" id="3.30.1310.20">
    <property type="entry name" value="PRTase-like"/>
    <property type="match status" value="1"/>
</dbReference>
<dbReference type="Pfam" id="PF00156">
    <property type="entry name" value="Pribosyltran"/>
    <property type="match status" value="1"/>
</dbReference>
<dbReference type="InterPro" id="IPR000836">
    <property type="entry name" value="PRTase_dom"/>
</dbReference>
<sequence length="219" mass="23745">MALFKDREDAALKLAQALRAWRGRRALVLGVPRGGMVLAAVIARELEGELDAVLVRKLRAPRNPELAVGAVDEEGIVSIEPFAEAAGANQEYLHREIQRQLQVLHERGLRYRARAGAVDPVGRVVIVVDDGMATGASMAAALEAVRRRQPAELICAVPVAASSALARARTFADQICCLHEIIDFGGVGQYYENFDQVEDARVEALLQAAPGAERDSQDR</sequence>
<dbReference type="AlphaFoldDB" id="A0A0G3EQV2"/>
<dbReference type="KEGG" id="ptx:ABW99_01365"/>
<proteinExistence type="predicted"/>
<organism evidence="2 3">
    <name type="scientific">Pandoraea thiooxydans</name>
    <dbReference type="NCBI Taxonomy" id="445709"/>
    <lineage>
        <taxon>Bacteria</taxon>
        <taxon>Pseudomonadati</taxon>
        <taxon>Pseudomonadota</taxon>
        <taxon>Betaproteobacteria</taxon>
        <taxon>Burkholderiales</taxon>
        <taxon>Burkholderiaceae</taxon>
        <taxon>Pandoraea</taxon>
    </lineage>
</organism>
<protein>
    <submittedName>
        <fullName evidence="2">Phosphoribosyl transferase</fullName>
    </submittedName>
</protein>
<dbReference type="Gene3D" id="3.40.50.2020">
    <property type="match status" value="1"/>
</dbReference>
<keyword evidence="3" id="KW-1185">Reference proteome</keyword>
<dbReference type="Proteomes" id="UP000036700">
    <property type="component" value="Chromosome"/>
</dbReference>
<reference evidence="3" key="1">
    <citation type="submission" date="2015-06" db="EMBL/GenBank/DDBJ databases">
        <authorList>
            <person name="Lim Y.L."/>
            <person name="Ee R."/>
            <person name="Yong D."/>
            <person name="How K.Y."/>
            <person name="Yin W.F."/>
            <person name="Chan K.G."/>
        </authorList>
    </citation>
    <scope>NUCLEOTIDE SEQUENCE [LARGE SCALE GENOMIC DNA]</scope>
    <source>
        <strain evidence="3">DSM 25325</strain>
    </source>
</reference>
<name>A0A0G3EQV2_9BURK</name>
<dbReference type="EMBL" id="CP011568">
    <property type="protein sequence ID" value="AKJ67076.1"/>
    <property type="molecule type" value="Genomic_DNA"/>
</dbReference>
<evidence type="ECO:0000259" key="1">
    <source>
        <dbReference type="Pfam" id="PF00156"/>
    </source>
</evidence>
<gene>
    <name evidence="2" type="ORF">ABW99_01365</name>
</gene>
<dbReference type="InterPro" id="IPR029057">
    <property type="entry name" value="PRTase-like"/>
</dbReference>
<dbReference type="CDD" id="cd06223">
    <property type="entry name" value="PRTases_typeI"/>
    <property type="match status" value="1"/>
</dbReference>
<dbReference type="SUPFAM" id="SSF53271">
    <property type="entry name" value="PRTase-like"/>
    <property type="match status" value="1"/>
</dbReference>
<dbReference type="PATRIC" id="fig|445709.3.peg.301"/>
<dbReference type="RefSeq" id="WP_047212613.1">
    <property type="nucleotide sequence ID" value="NZ_CP011568.3"/>
</dbReference>
<evidence type="ECO:0000313" key="2">
    <source>
        <dbReference type="EMBL" id="AKJ67076.1"/>
    </source>
</evidence>
<accession>A0A0G3EQV2</accession>